<name>A0A1I7ZUQ8_9BILA</name>
<evidence type="ECO:0000313" key="2">
    <source>
        <dbReference type="Proteomes" id="UP000095287"/>
    </source>
</evidence>
<keyword evidence="1" id="KW-1133">Transmembrane helix</keyword>
<keyword evidence="2" id="KW-1185">Reference proteome</keyword>
<dbReference type="AlphaFoldDB" id="A0A1I7ZUQ8"/>
<sequence length="100" mass="12371">MVDADIWERELQDFTHQSHRKYYYDMKRWKGRKWYLDVWFLPREQVVKVKTRNDVVEEAVRINEKSTQEQNIESSVLFFAAFFFCAIVIVIIWLREMNYV</sequence>
<proteinExistence type="predicted"/>
<accession>A0A1I7ZUQ8</accession>
<dbReference type="WBParaSite" id="L893_g29743.t1">
    <property type="protein sequence ID" value="L893_g29743.t1"/>
    <property type="gene ID" value="L893_g29743"/>
</dbReference>
<evidence type="ECO:0000313" key="3">
    <source>
        <dbReference type="WBParaSite" id="L893_g29743.t1"/>
    </source>
</evidence>
<dbReference type="Proteomes" id="UP000095287">
    <property type="component" value="Unplaced"/>
</dbReference>
<keyword evidence="1" id="KW-0472">Membrane</keyword>
<protein>
    <submittedName>
        <fullName evidence="3">WWE domain-containing protein</fullName>
    </submittedName>
</protein>
<keyword evidence="1" id="KW-0812">Transmembrane</keyword>
<organism evidence="2 3">
    <name type="scientific">Steinernema glaseri</name>
    <dbReference type="NCBI Taxonomy" id="37863"/>
    <lineage>
        <taxon>Eukaryota</taxon>
        <taxon>Metazoa</taxon>
        <taxon>Ecdysozoa</taxon>
        <taxon>Nematoda</taxon>
        <taxon>Chromadorea</taxon>
        <taxon>Rhabditida</taxon>
        <taxon>Tylenchina</taxon>
        <taxon>Panagrolaimomorpha</taxon>
        <taxon>Strongyloidoidea</taxon>
        <taxon>Steinernematidae</taxon>
        <taxon>Steinernema</taxon>
    </lineage>
</organism>
<reference evidence="3" key="1">
    <citation type="submission" date="2016-11" db="UniProtKB">
        <authorList>
            <consortium name="WormBaseParasite"/>
        </authorList>
    </citation>
    <scope>IDENTIFICATION</scope>
</reference>
<feature type="transmembrane region" description="Helical" evidence="1">
    <location>
        <begin position="75"/>
        <end position="94"/>
    </location>
</feature>
<evidence type="ECO:0000256" key="1">
    <source>
        <dbReference type="SAM" id="Phobius"/>
    </source>
</evidence>